<evidence type="ECO:0000313" key="3">
    <source>
        <dbReference type="Proteomes" id="UP000601435"/>
    </source>
</evidence>
<dbReference type="GO" id="GO:0003676">
    <property type="term" value="F:nucleic acid binding"/>
    <property type="evidence" value="ECO:0007669"/>
    <property type="project" value="InterPro"/>
</dbReference>
<sequence length="437" mass="48654">MLVYIFSGHCSDTAADFASGRGWRPGASAAAATEEQLAAVEWAYIRMPTSVLVDLELEPFKMVGQRDVYCAAQYVLEHRLVAYVEVQNTEHGVAPSRAQMVDVALTSIPATAPLCVKERLGVLVHGTPRKERKYLAAFRRRWNARYGYLRAEDGIDVAERRQKATVFHQWMNAIWRGAAAPVLVVNMDETSVVRHPTGLWGTVLKGPACKPRREQATLADRRGSVSFLASICHDSAVHGKLPQILLANEHQVSLRVLGRLQASGTLPANIYIWREKSGWTTHAIMRRYLTLLARCLGETVAERTVVVLVDVNRAHIDHSILLHARRLSLRMCFVPAKMTRWLQPADTALFSRFKAAFRRTWREQKARLPMGIVTQEEWLRIICAAIGAVLPTTTWHAAFDSLGLLGNQGSMSETLCQELGLEVTRTAKRCAGCAGVP</sequence>
<feature type="domain" description="DDE-1" evidence="1">
    <location>
        <begin position="274"/>
        <end position="365"/>
    </location>
</feature>
<evidence type="ECO:0000259" key="1">
    <source>
        <dbReference type="Pfam" id="PF03184"/>
    </source>
</evidence>
<comment type="caution">
    <text evidence="2">The sequence shown here is derived from an EMBL/GenBank/DDBJ whole genome shotgun (WGS) entry which is preliminary data.</text>
</comment>
<dbReference type="EMBL" id="CAJNJA010056637">
    <property type="protein sequence ID" value="CAE7859344.1"/>
    <property type="molecule type" value="Genomic_DNA"/>
</dbReference>
<proteinExistence type="predicted"/>
<dbReference type="InterPro" id="IPR004875">
    <property type="entry name" value="DDE_SF_endonuclease_dom"/>
</dbReference>
<reference evidence="2" key="1">
    <citation type="submission" date="2021-02" db="EMBL/GenBank/DDBJ databases">
        <authorList>
            <person name="Dougan E. K."/>
            <person name="Rhodes N."/>
            <person name="Thang M."/>
            <person name="Chan C."/>
        </authorList>
    </citation>
    <scope>NUCLEOTIDE SEQUENCE</scope>
</reference>
<accession>A0A813A9T6</accession>
<organism evidence="2 3">
    <name type="scientific">Symbiodinium necroappetens</name>
    <dbReference type="NCBI Taxonomy" id="1628268"/>
    <lineage>
        <taxon>Eukaryota</taxon>
        <taxon>Sar</taxon>
        <taxon>Alveolata</taxon>
        <taxon>Dinophyceae</taxon>
        <taxon>Suessiales</taxon>
        <taxon>Symbiodiniaceae</taxon>
        <taxon>Symbiodinium</taxon>
    </lineage>
</organism>
<evidence type="ECO:0000313" key="2">
    <source>
        <dbReference type="EMBL" id="CAE7859344.1"/>
    </source>
</evidence>
<dbReference type="OrthoDB" id="423977at2759"/>
<dbReference type="Proteomes" id="UP000601435">
    <property type="component" value="Unassembled WGS sequence"/>
</dbReference>
<dbReference type="Pfam" id="PF03184">
    <property type="entry name" value="DDE_1"/>
    <property type="match status" value="1"/>
</dbReference>
<gene>
    <name evidence="2" type="ORF">SNEC2469_LOCUS27137</name>
</gene>
<protein>
    <recommendedName>
        <fullName evidence="1">DDE-1 domain-containing protein</fullName>
    </recommendedName>
</protein>
<name>A0A813A9T6_9DINO</name>
<dbReference type="AlphaFoldDB" id="A0A813A9T6"/>
<keyword evidence="3" id="KW-1185">Reference proteome</keyword>